<comment type="caution">
    <text evidence="1">The sequence shown here is derived from an EMBL/GenBank/DDBJ whole genome shotgun (WGS) entry which is preliminary data.</text>
</comment>
<reference evidence="2" key="1">
    <citation type="journal article" date="2024" name="Proc. Natl. Acad. Sci. U.S.A.">
        <title>Extraordinary preservation of gene collinearity over three hundred million years revealed in homosporous lycophytes.</title>
        <authorList>
            <person name="Li C."/>
            <person name="Wickell D."/>
            <person name="Kuo L.Y."/>
            <person name="Chen X."/>
            <person name="Nie B."/>
            <person name="Liao X."/>
            <person name="Peng D."/>
            <person name="Ji J."/>
            <person name="Jenkins J."/>
            <person name="Williams M."/>
            <person name="Shu S."/>
            <person name="Plott C."/>
            <person name="Barry K."/>
            <person name="Rajasekar S."/>
            <person name="Grimwood J."/>
            <person name="Han X."/>
            <person name="Sun S."/>
            <person name="Hou Z."/>
            <person name="He W."/>
            <person name="Dai G."/>
            <person name="Sun C."/>
            <person name="Schmutz J."/>
            <person name="Leebens-Mack J.H."/>
            <person name="Li F.W."/>
            <person name="Wang L."/>
        </authorList>
    </citation>
    <scope>NUCLEOTIDE SEQUENCE [LARGE SCALE GENOMIC DNA]</scope>
    <source>
        <strain evidence="2">cv. PW_Plant_1</strain>
    </source>
</reference>
<proteinExistence type="predicted"/>
<name>A0ACC2DJV0_DIPCM</name>
<evidence type="ECO:0000313" key="2">
    <source>
        <dbReference type="Proteomes" id="UP001162992"/>
    </source>
</evidence>
<keyword evidence="2" id="KW-1185">Reference proteome</keyword>
<evidence type="ECO:0000313" key="1">
    <source>
        <dbReference type="EMBL" id="KAJ7554481.1"/>
    </source>
</evidence>
<sequence length="316" mass="34099">MADVQKAWMYKEYGNSQEVLKLEQIDVPEIKPHEVLVKVHAAGLNPADFKRGYGFIKSLDSPLPHVPGFDVAGVVVKVGSQVSKFKKGDEVYGDVNGDFVVERPNQYAGSLAQYTAVAEKLLALKPKNLSFVEAASLPIAILTAQEGLDRAEFQKGQSLLVTGGAGGVGSLVIQLAKEVYGASVVAATASTKKLEFLKSIGADVAIDYTKVNYDELPEKYDVVYDSIGDYPKSVKVVKDGGKVIEIAAFEVDPPAFSIRLVVRGENLEKLTPYIESGKVKPILDPKAPYTFSDVLEAFAYLETGRATGKVVIALIE</sequence>
<organism evidence="1 2">
    <name type="scientific">Diphasiastrum complanatum</name>
    <name type="common">Issler's clubmoss</name>
    <name type="synonym">Lycopodium complanatum</name>
    <dbReference type="NCBI Taxonomy" id="34168"/>
    <lineage>
        <taxon>Eukaryota</taxon>
        <taxon>Viridiplantae</taxon>
        <taxon>Streptophyta</taxon>
        <taxon>Embryophyta</taxon>
        <taxon>Tracheophyta</taxon>
        <taxon>Lycopodiopsida</taxon>
        <taxon>Lycopodiales</taxon>
        <taxon>Lycopodiaceae</taxon>
        <taxon>Lycopodioideae</taxon>
        <taxon>Diphasiastrum</taxon>
    </lineage>
</organism>
<protein>
    <submittedName>
        <fullName evidence="1">Uncharacterized protein</fullName>
    </submittedName>
</protein>
<gene>
    <name evidence="1" type="ORF">O6H91_06G142700</name>
</gene>
<dbReference type="Proteomes" id="UP001162992">
    <property type="component" value="Chromosome 6"/>
</dbReference>
<dbReference type="EMBL" id="CM055097">
    <property type="protein sequence ID" value="KAJ7554481.1"/>
    <property type="molecule type" value="Genomic_DNA"/>
</dbReference>
<accession>A0ACC2DJV0</accession>